<gene>
    <name evidence="2" type="ORF">ABID23_000666</name>
</gene>
<dbReference type="NCBIfam" id="NF033856">
    <property type="entry name" value="T4SS_effec_BID"/>
    <property type="match status" value="2"/>
</dbReference>
<organism evidence="2 3">
    <name type="scientific">Bartonella silvatica</name>
    <dbReference type="NCBI Taxonomy" id="357760"/>
    <lineage>
        <taxon>Bacteria</taxon>
        <taxon>Pseudomonadati</taxon>
        <taxon>Pseudomonadota</taxon>
        <taxon>Alphaproteobacteria</taxon>
        <taxon>Hyphomicrobiales</taxon>
        <taxon>Bartonellaceae</taxon>
        <taxon>Bartonella</taxon>
    </lineage>
</organism>
<evidence type="ECO:0000313" key="3">
    <source>
        <dbReference type="Proteomes" id="UP001549086"/>
    </source>
</evidence>
<sequence>MVTKNINLSEEQIILLSSQHALVKTYRAEIQRLCQTVYDNPNILQSQVEEIQQDPYMPTDLPERISKYPKSISKLAGSHICGVKNRARRDAEEHTPSLYAAVECYIEAVKYAQENLRRSPEAELKYYQRTMNSETLAQMLQKPQPPTQEKKPFSKEEITEQIQQHPVVTRYQAQITHWSKVVFGKKDILQEQVKALLTHPYREAELSWQVEAYPQSFSKLAGLSAFGLKNRTRKQAEAGVSHLANSIENYADVIKQLRESLTQTNQEEYKQHAQLTGLEQSFHKQHSLSETEKQRFPLKLTCRDTTENTKHASGESQDAQRQKVKTSKTLAFAS</sequence>
<name>A0ABV2HHB6_9HYPH</name>
<keyword evidence="3" id="KW-1185">Reference proteome</keyword>
<evidence type="ECO:0000313" key="2">
    <source>
        <dbReference type="EMBL" id="MET3589582.1"/>
    </source>
</evidence>
<proteinExistence type="predicted"/>
<reference evidence="2 3" key="1">
    <citation type="submission" date="2024-06" db="EMBL/GenBank/DDBJ databases">
        <title>Genomic Encyclopedia of Type Strains, Phase IV (KMG-IV): sequencing the most valuable type-strain genomes for metagenomic binning, comparative biology and taxonomic classification.</title>
        <authorList>
            <person name="Goeker M."/>
        </authorList>
    </citation>
    <scope>NUCLEOTIDE SEQUENCE [LARGE SCALE GENOMIC DNA]</scope>
    <source>
        <strain evidence="2 3">DSM 23649</strain>
    </source>
</reference>
<comment type="caution">
    <text evidence="2">The sequence shown here is derived from an EMBL/GenBank/DDBJ whole genome shotgun (WGS) entry which is preliminary data.</text>
</comment>
<dbReference type="Proteomes" id="UP001549086">
    <property type="component" value="Unassembled WGS sequence"/>
</dbReference>
<feature type="region of interest" description="Disordered" evidence="1">
    <location>
        <begin position="305"/>
        <end position="334"/>
    </location>
</feature>
<protein>
    <submittedName>
        <fullName evidence="2">Uncharacterized protein</fullName>
    </submittedName>
</protein>
<accession>A0ABV2HHB6</accession>
<evidence type="ECO:0000256" key="1">
    <source>
        <dbReference type="SAM" id="MobiDB-lite"/>
    </source>
</evidence>
<feature type="compositionally biased region" description="Basic and acidic residues" evidence="1">
    <location>
        <begin position="305"/>
        <end position="321"/>
    </location>
</feature>
<dbReference type="EMBL" id="JBEPLI010000004">
    <property type="protein sequence ID" value="MET3589582.1"/>
    <property type="molecule type" value="Genomic_DNA"/>
</dbReference>